<dbReference type="GO" id="GO:0000981">
    <property type="term" value="F:DNA-binding transcription factor activity, RNA polymerase II-specific"/>
    <property type="evidence" value="ECO:0007669"/>
    <property type="project" value="InterPro"/>
</dbReference>
<evidence type="ECO:0000256" key="5">
    <source>
        <dbReference type="SAM" id="MobiDB-lite"/>
    </source>
</evidence>
<dbReference type="AlphaFoldDB" id="A0A9P4XV40"/>
<dbReference type="GeneID" id="63837983"/>
<dbReference type="CDD" id="cd00067">
    <property type="entry name" value="GAL4"/>
    <property type="match status" value="1"/>
</dbReference>
<gene>
    <name evidence="7" type="ORF">M406DRAFT_333536</name>
</gene>
<feature type="region of interest" description="Disordered" evidence="5">
    <location>
        <begin position="793"/>
        <end position="839"/>
    </location>
</feature>
<feature type="compositionally biased region" description="Basic and acidic residues" evidence="5">
    <location>
        <begin position="817"/>
        <end position="831"/>
    </location>
</feature>
<feature type="region of interest" description="Disordered" evidence="5">
    <location>
        <begin position="341"/>
        <end position="360"/>
    </location>
</feature>
<proteinExistence type="predicted"/>
<feature type="region of interest" description="Disordered" evidence="5">
    <location>
        <begin position="1"/>
        <end position="70"/>
    </location>
</feature>
<dbReference type="InterPro" id="IPR001138">
    <property type="entry name" value="Zn2Cys6_DnaBD"/>
</dbReference>
<evidence type="ECO:0000313" key="8">
    <source>
        <dbReference type="Proteomes" id="UP000803844"/>
    </source>
</evidence>
<dbReference type="GO" id="GO:0008270">
    <property type="term" value="F:zinc ion binding"/>
    <property type="evidence" value="ECO:0007669"/>
    <property type="project" value="InterPro"/>
</dbReference>
<keyword evidence="3" id="KW-0238">DNA-binding</keyword>
<dbReference type="SMART" id="SM00066">
    <property type="entry name" value="GAL4"/>
    <property type="match status" value="1"/>
</dbReference>
<dbReference type="Pfam" id="PF00172">
    <property type="entry name" value="Zn_clus"/>
    <property type="match status" value="1"/>
</dbReference>
<dbReference type="PROSITE" id="PS50048">
    <property type="entry name" value="ZN2_CY6_FUNGAL_2"/>
    <property type="match status" value="1"/>
</dbReference>
<sequence length="857" mass="93562">MDKDQVATKLEAVMEDISGADAQPQEPQPQYHSLPTVAETHDAFFPGDRDVEAAQQEPDPPTPPQRARPDVAAEDLQLGSHGDDQIQQLQLAAQMSQALQGVVGNSAVTEDNSYQSQRAVDLEESLHQLRAEQSDSEMHSREHSLSESHILPPDVSAENMQSTVQQELQQTLQQAIQHAESRQDSESHHTAQSPFPPHAHAQAQYLETPQPPTLAPAIPASGTQSQYTLADVTPPRKRSKVSRACDECRRKKVKCDSMTENGDEACSNCRRSNVRCMFSRVPQKRGPSKGYIKELADRINSIEGKLGGQTAAEALAGELVARGSIGETYSAFAQLEDSRKRPLSQISGGNIPTPTPNRPVIPQQTSYSASGLALKPILPRTSIGTPQSRSLDVDGTTLHRQVPQPAPVAPGIEENVYTSYFYIVHHVLPFLPGSREAMASRLTLCSTTLQNAFIEALNSTMGSFEAVQNVHGRLVTANRLLAEFDAEGGKHAQVSDLVYLQCLILMIINVDNLGISSLSREHEGPAKVSLLGRAAGLAYAMGIPQEAMTLCTTAGDEPDECIRARAWWTLVVLDRWNAISTATPLVISSDTVVLPHNLRPILGEVNYRFSLLAYIIGHWSPASITAPLHSTPGSGTVASATFHLNMEMWRAHFPGDISPHLEPVLHLSYWHCRLLAFLFMPSALITDVTWAVRESVRLLTSHAQMISPLNHHFTSLTTLCLIEMTKNERSREEATQLLRNLLDANISPSTWDDSIRARIRATLSPSTSSAAATESTASQNLQQLADLATAADIPGATTNNNDNNNTAAISDLAPDTPAERPEDEPKFRTSDDYEDLGFDPRPLLRAGYLNVIAQPSH</sequence>
<dbReference type="GO" id="GO:0006351">
    <property type="term" value="P:DNA-templated transcription"/>
    <property type="evidence" value="ECO:0007669"/>
    <property type="project" value="InterPro"/>
</dbReference>
<name>A0A9P4XV40_CRYP1</name>
<dbReference type="PANTHER" id="PTHR46910">
    <property type="entry name" value="TRANSCRIPTION FACTOR PDR1"/>
    <property type="match status" value="1"/>
</dbReference>
<evidence type="ECO:0000256" key="2">
    <source>
        <dbReference type="ARBA" id="ARBA00022723"/>
    </source>
</evidence>
<feature type="region of interest" description="Disordered" evidence="5">
    <location>
        <begin position="209"/>
        <end position="235"/>
    </location>
</feature>
<dbReference type="Gene3D" id="4.10.240.10">
    <property type="entry name" value="Zn(2)-C6 fungal-type DNA-binding domain"/>
    <property type="match status" value="1"/>
</dbReference>
<reference evidence="7" key="1">
    <citation type="journal article" date="2020" name="Phytopathology">
        <title>Genome sequence of the chestnut blight fungus Cryphonectria parasitica EP155: A fundamental resource for an archetypical invasive plant pathogen.</title>
        <authorList>
            <person name="Crouch J.A."/>
            <person name="Dawe A."/>
            <person name="Aerts A."/>
            <person name="Barry K."/>
            <person name="Churchill A.C.L."/>
            <person name="Grimwood J."/>
            <person name="Hillman B."/>
            <person name="Milgroom M.G."/>
            <person name="Pangilinan J."/>
            <person name="Smith M."/>
            <person name="Salamov A."/>
            <person name="Schmutz J."/>
            <person name="Yadav J."/>
            <person name="Grigoriev I.V."/>
            <person name="Nuss D."/>
        </authorList>
    </citation>
    <scope>NUCLEOTIDE SEQUENCE</scope>
    <source>
        <strain evidence="7">EP155</strain>
    </source>
</reference>
<comment type="subcellular location">
    <subcellularLocation>
        <location evidence="1">Nucleus</location>
    </subcellularLocation>
</comment>
<evidence type="ECO:0000256" key="4">
    <source>
        <dbReference type="ARBA" id="ARBA00023242"/>
    </source>
</evidence>
<dbReference type="GO" id="GO:0005634">
    <property type="term" value="C:nucleus"/>
    <property type="evidence" value="ECO:0007669"/>
    <property type="project" value="UniProtKB-SubCell"/>
</dbReference>
<evidence type="ECO:0000256" key="3">
    <source>
        <dbReference type="ARBA" id="ARBA00023125"/>
    </source>
</evidence>
<dbReference type="PROSITE" id="PS00463">
    <property type="entry name" value="ZN2_CY6_FUNGAL_1"/>
    <property type="match status" value="1"/>
</dbReference>
<keyword evidence="2" id="KW-0479">Metal-binding</keyword>
<keyword evidence="8" id="KW-1185">Reference proteome</keyword>
<organism evidence="7 8">
    <name type="scientific">Cryphonectria parasitica (strain ATCC 38755 / EP155)</name>
    <dbReference type="NCBI Taxonomy" id="660469"/>
    <lineage>
        <taxon>Eukaryota</taxon>
        <taxon>Fungi</taxon>
        <taxon>Dikarya</taxon>
        <taxon>Ascomycota</taxon>
        <taxon>Pezizomycotina</taxon>
        <taxon>Sordariomycetes</taxon>
        <taxon>Sordariomycetidae</taxon>
        <taxon>Diaporthales</taxon>
        <taxon>Cryphonectriaceae</taxon>
        <taxon>Cryphonectria-Endothia species complex</taxon>
        <taxon>Cryphonectria</taxon>
    </lineage>
</organism>
<dbReference type="PANTHER" id="PTHR46910:SF3">
    <property type="entry name" value="HALOTOLERANCE PROTEIN 9-RELATED"/>
    <property type="match status" value="1"/>
</dbReference>
<dbReference type="SUPFAM" id="SSF57701">
    <property type="entry name" value="Zn2/Cys6 DNA-binding domain"/>
    <property type="match status" value="1"/>
</dbReference>
<protein>
    <recommendedName>
        <fullName evidence="6">Zn(2)-C6 fungal-type domain-containing protein</fullName>
    </recommendedName>
</protein>
<dbReference type="EMBL" id="MU032351">
    <property type="protein sequence ID" value="KAF3761476.1"/>
    <property type="molecule type" value="Genomic_DNA"/>
</dbReference>
<dbReference type="OrthoDB" id="5426978at2759"/>
<dbReference type="RefSeq" id="XP_040772455.1">
    <property type="nucleotide sequence ID" value="XM_040920854.1"/>
</dbReference>
<feature type="compositionally biased region" description="Low complexity" evidence="5">
    <location>
        <begin position="161"/>
        <end position="177"/>
    </location>
</feature>
<keyword evidence="4" id="KW-0539">Nucleus</keyword>
<dbReference type="InterPro" id="IPR036864">
    <property type="entry name" value="Zn2-C6_fun-type_DNA-bd_sf"/>
</dbReference>
<evidence type="ECO:0000259" key="6">
    <source>
        <dbReference type="PROSITE" id="PS50048"/>
    </source>
</evidence>
<evidence type="ECO:0000256" key="1">
    <source>
        <dbReference type="ARBA" id="ARBA00004123"/>
    </source>
</evidence>
<feature type="domain" description="Zn(2)-C6 fungal-type" evidence="6">
    <location>
        <begin position="244"/>
        <end position="278"/>
    </location>
</feature>
<evidence type="ECO:0000313" key="7">
    <source>
        <dbReference type="EMBL" id="KAF3761476.1"/>
    </source>
</evidence>
<dbReference type="GO" id="GO:0003677">
    <property type="term" value="F:DNA binding"/>
    <property type="evidence" value="ECO:0007669"/>
    <property type="project" value="UniProtKB-KW"/>
</dbReference>
<feature type="compositionally biased region" description="Low complexity" evidence="5">
    <location>
        <begin position="793"/>
        <end position="808"/>
    </location>
</feature>
<comment type="caution">
    <text evidence="7">The sequence shown here is derived from an EMBL/GenBank/DDBJ whole genome shotgun (WGS) entry which is preliminary data.</text>
</comment>
<feature type="compositionally biased region" description="Basic and acidic residues" evidence="5">
    <location>
        <begin position="39"/>
        <end position="52"/>
    </location>
</feature>
<dbReference type="InterPro" id="IPR007219">
    <property type="entry name" value="XnlR_reg_dom"/>
</dbReference>
<accession>A0A9P4XV40</accession>
<dbReference type="InterPro" id="IPR050987">
    <property type="entry name" value="AtrR-like"/>
</dbReference>
<feature type="region of interest" description="Disordered" evidence="5">
    <location>
        <begin position="159"/>
        <end position="196"/>
    </location>
</feature>
<dbReference type="CDD" id="cd12148">
    <property type="entry name" value="fungal_TF_MHR"/>
    <property type="match status" value="1"/>
</dbReference>
<dbReference type="SMART" id="SM00906">
    <property type="entry name" value="Fungal_trans"/>
    <property type="match status" value="1"/>
</dbReference>
<feature type="compositionally biased region" description="Basic and acidic residues" evidence="5">
    <location>
        <begin position="179"/>
        <end position="189"/>
    </location>
</feature>
<dbReference type="Proteomes" id="UP000803844">
    <property type="component" value="Unassembled WGS sequence"/>
</dbReference>